<dbReference type="Proteomes" id="UP000596827">
    <property type="component" value="Unassembled WGS sequence"/>
</dbReference>
<dbReference type="Gene3D" id="3.40.190.10">
    <property type="entry name" value="Periplasmic binding protein-like II"/>
    <property type="match status" value="1"/>
</dbReference>
<feature type="chain" id="PRO_5037679987" evidence="2">
    <location>
        <begin position="19"/>
        <end position="319"/>
    </location>
</feature>
<keyword evidence="4" id="KW-1185">Reference proteome</keyword>
<dbReference type="CDD" id="cd07012">
    <property type="entry name" value="PBP2_Bug_TTT"/>
    <property type="match status" value="1"/>
</dbReference>
<dbReference type="InterPro" id="IPR005064">
    <property type="entry name" value="BUG"/>
</dbReference>
<comment type="similarity">
    <text evidence="1">Belongs to the UPF0065 (bug) family.</text>
</comment>
<evidence type="ECO:0000313" key="3">
    <source>
        <dbReference type="EMBL" id="MBC5767300.1"/>
    </source>
</evidence>
<dbReference type="Pfam" id="PF03401">
    <property type="entry name" value="TctC"/>
    <property type="match status" value="1"/>
</dbReference>
<dbReference type="InterPro" id="IPR042100">
    <property type="entry name" value="Bug_dom1"/>
</dbReference>
<gene>
    <name evidence="3" type="ORF">H8R02_22725</name>
</gene>
<dbReference type="AlphaFoldDB" id="A0A923S4A5"/>
<reference evidence="3" key="1">
    <citation type="submission" date="2020-08" db="EMBL/GenBank/DDBJ databases">
        <title>Ramlibacter sp. GTP1 16S ribosomal RNA gene genome sequencing and assembly.</title>
        <authorList>
            <person name="Kang M."/>
        </authorList>
    </citation>
    <scope>NUCLEOTIDE SEQUENCE</scope>
    <source>
        <strain evidence="3">GTP1</strain>
    </source>
</reference>
<organism evidence="3 4">
    <name type="scientific">Ramlibacter albus</name>
    <dbReference type="NCBI Taxonomy" id="2079448"/>
    <lineage>
        <taxon>Bacteria</taxon>
        <taxon>Pseudomonadati</taxon>
        <taxon>Pseudomonadota</taxon>
        <taxon>Betaproteobacteria</taxon>
        <taxon>Burkholderiales</taxon>
        <taxon>Comamonadaceae</taxon>
        <taxon>Ramlibacter</taxon>
    </lineage>
</organism>
<keyword evidence="2" id="KW-0732">Signal</keyword>
<evidence type="ECO:0000256" key="2">
    <source>
        <dbReference type="SAM" id="SignalP"/>
    </source>
</evidence>
<dbReference type="Gene3D" id="3.40.190.150">
    <property type="entry name" value="Bordetella uptake gene, domain 1"/>
    <property type="match status" value="1"/>
</dbReference>
<dbReference type="PIRSF" id="PIRSF017082">
    <property type="entry name" value="YflP"/>
    <property type="match status" value="1"/>
</dbReference>
<dbReference type="PANTHER" id="PTHR42928">
    <property type="entry name" value="TRICARBOXYLATE-BINDING PROTEIN"/>
    <property type="match status" value="1"/>
</dbReference>
<dbReference type="PANTHER" id="PTHR42928:SF5">
    <property type="entry name" value="BLR1237 PROTEIN"/>
    <property type="match status" value="1"/>
</dbReference>
<sequence>MKSLAAALALLCAFGAHAQGDYPTKRITLVVAASTGGGLDGVARLVAKRMQDAWGQPVIVENQGGADGLIATKRVAESPADGYTMLLQIPSLLLLKHNAKDLTFDPATAFVPVTEIARTPSAVAVQSKLGVNSIKELVAYCNKQPKPCTWGSGQQLSYLYGKRMFAISGIKETINVPYKGTGPVINDLLGGHITIGITSIAAPLPHHQSGALKILAVNLDKRSSQVPDVPTFREAGLNVPARGSWYGLFAPKNTPPEVVAKVEKLMTSLAQDPQAQASVRGLGAEPVFGTSREFAAGVKDEDAFLDQLVKQYPLAEEKK</sequence>
<proteinExistence type="inferred from homology"/>
<evidence type="ECO:0000313" key="4">
    <source>
        <dbReference type="Proteomes" id="UP000596827"/>
    </source>
</evidence>
<dbReference type="RefSeq" id="WP_187083788.1">
    <property type="nucleotide sequence ID" value="NZ_JACORU010000010.1"/>
</dbReference>
<name>A0A923S4A5_9BURK</name>
<feature type="signal peptide" evidence="2">
    <location>
        <begin position="1"/>
        <end position="18"/>
    </location>
</feature>
<dbReference type="SUPFAM" id="SSF53850">
    <property type="entry name" value="Periplasmic binding protein-like II"/>
    <property type="match status" value="1"/>
</dbReference>
<evidence type="ECO:0000256" key="1">
    <source>
        <dbReference type="ARBA" id="ARBA00006987"/>
    </source>
</evidence>
<accession>A0A923S4A5</accession>
<dbReference type="EMBL" id="JACORU010000010">
    <property type="protein sequence ID" value="MBC5767300.1"/>
    <property type="molecule type" value="Genomic_DNA"/>
</dbReference>
<protein>
    <submittedName>
        <fullName evidence="3">Tripartite tricarboxylate transporter substrate binding protein</fullName>
    </submittedName>
</protein>
<comment type="caution">
    <text evidence="3">The sequence shown here is derived from an EMBL/GenBank/DDBJ whole genome shotgun (WGS) entry which is preliminary data.</text>
</comment>